<feature type="region of interest" description="Disordered" evidence="1">
    <location>
        <begin position="80"/>
        <end position="174"/>
    </location>
</feature>
<dbReference type="AlphaFoldDB" id="A0A1M6VSG5"/>
<dbReference type="Proteomes" id="UP000184452">
    <property type="component" value="Unassembled WGS sequence"/>
</dbReference>
<feature type="compositionally biased region" description="Basic and acidic residues" evidence="1">
    <location>
        <begin position="199"/>
        <end position="210"/>
    </location>
</feature>
<evidence type="ECO:0000313" key="2">
    <source>
        <dbReference type="EMBL" id="SHK84398.1"/>
    </source>
</evidence>
<gene>
    <name evidence="2" type="ORF">SAMN05421803_1374</name>
</gene>
<dbReference type="EMBL" id="FQZK01000037">
    <property type="protein sequence ID" value="SHK84398.1"/>
    <property type="molecule type" value="Genomic_DNA"/>
</dbReference>
<feature type="compositionally biased region" description="Low complexity" evidence="1">
    <location>
        <begin position="1"/>
        <end position="10"/>
    </location>
</feature>
<dbReference type="RefSeq" id="WP_073384180.1">
    <property type="nucleotide sequence ID" value="NZ_FQZK01000037.1"/>
</dbReference>
<accession>A0A1M6VSG5</accession>
<keyword evidence="3" id="KW-1185">Reference proteome</keyword>
<name>A0A1M6VSG5_9ACTN</name>
<feature type="compositionally biased region" description="Basic and acidic residues" evidence="1">
    <location>
        <begin position="86"/>
        <end position="98"/>
    </location>
</feature>
<sequence>MSDTPSATAPEPEPAPIPEPVQAAGPGTGARDEGRERDATATARENPWVVRAALAAAAGLVVGGTAYLGVEVAAAFALPVPAGASEPDRDRGAGERRTTPLLADPAEEVPEETAADPAAGGGTAVPDPGAAGGPARGEAPSGAGEGAPQGGEDPRARILHDILNTPQERPPLVDDCDQACIDARTAREEAGVEPVVIEPHPEDHGLPTAP</sequence>
<feature type="region of interest" description="Disordered" evidence="1">
    <location>
        <begin position="187"/>
        <end position="210"/>
    </location>
</feature>
<feature type="compositionally biased region" description="Basic and acidic residues" evidence="1">
    <location>
        <begin position="30"/>
        <end position="39"/>
    </location>
</feature>
<reference evidence="2 3" key="1">
    <citation type="submission" date="2016-11" db="EMBL/GenBank/DDBJ databases">
        <authorList>
            <person name="Jaros S."/>
            <person name="Januszkiewicz K."/>
            <person name="Wedrychowicz H."/>
        </authorList>
    </citation>
    <scope>NUCLEOTIDE SEQUENCE [LARGE SCALE GENOMIC DNA]</scope>
    <source>
        <strain evidence="2 3">CGMCC 4.5723</strain>
    </source>
</reference>
<protein>
    <submittedName>
        <fullName evidence="2">Uncharacterized protein</fullName>
    </submittedName>
</protein>
<feature type="compositionally biased region" description="Acidic residues" evidence="1">
    <location>
        <begin position="105"/>
        <end position="114"/>
    </location>
</feature>
<organism evidence="2 3">
    <name type="scientific">Nocardiopsis flavescens</name>
    <dbReference type="NCBI Taxonomy" id="758803"/>
    <lineage>
        <taxon>Bacteria</taxon>
        <taxon>Bacillati</taxon>
        <taxon>Actinomycetota</taxon>
        <taxon>Actinomycetes</taxon>
        <taxon>Streptosporangiales</taxon>
        <taxon>Nocardiopsidaceae</taxon>
        <taxon>Nocardiopsis</taxon>
    </lineage>
</organism>
<proteinExistence type="predicted"/>
<dbReference type="STRING" id="758803.SAMN05421803_1374"/>
<feature type="region of interest" description="Disordered" evidence="1">
    <location>
        <begin position="1"/>
        <end position="47"/>
    </location>
</feature>
<evidence type="ECO:0000256" key="1">
    <source>
        <dbReference type="SAM" id="MobiDB-lite"/>
    </source>
</evidence>
<evidence type="ECO:0000313" key="3">
    <source>
        <dbReference type="Proteomes" id="UP000184452"/>
    </source>
</evidence>